<proteinExistence type="predicted"/>
<dbReference type="EMBL" id="ACLK02000002">
    <property type="protein sequence ID" value="EFY09071.1"/>
    <property type="molecule type" value="Genomic_DNA"/>
</dbReference>
<comment type="caution">
    <text evidence="2">The sequence shown here is derived from an EMBL/GenBank/DDBJ whole genome shotgun (WGS) entry which is preliminary data.</text>
</comment>
<dbReference type="Proteomes" id="UP000003028">
    <property type="component" value="Unassembled WGS sequence"/>
</dbReference>
<evidence type="ECO:0000256" key="1">
    <source>
        <dbReference type="SAM" id="Coils"/>
    </source>
</evidence>
<dbReference type="STRING" id="1648.A2I91_03315"/>
<feature type="coiled-coil region" evidence="1">
    <location>
        <begin position="366"/>
        <end position="393"/>
    </location>
</feature>
<accession>E7FW01</accession>
<sequence>MNRGGKKLSKYQVFAAQWSDTIIRLNELKYNQKIERIVIDRYEDLLQSREIEIEDFDAETIRNKHEINLSEFCYAYGMLIIESLPAFFQSSRKNTEDLANELGYSTLAIVLKKSNKKLHEIIAFKKLFNDDNGADFIENIVEKTLDIYGKTNKVFDSYFKMPGISSGNKCSLDGATNFQIMSYFASIWSVKYSIVDNKVIVNENTKTKTTKTYNNLIYYYLEDLCNNYWSGAGDGKLDKIYIDGQNRYTVVLSKDQIEASLLKWFETRLTSSIQFDHISKSLITLYSNLEGGFTFDKYEFEHIIPRKIVSKDSKYKKYDVPAGSLGNIMLLDEANNKSKKDRTLYDLKPGTYVEEKILERSIYPSHQTLVEVIEEIENEKNNLTRSKKFIENRGREIITSIVSKLYK</sequence>
<organism evidence="2 3">
    <name type="scientific">Erysipelothrix rhusiopathiae ATCC 19414</name>
    <dbReference type="NCBI Taxonomy" id="525280"/>
    <lineage>
        <taxon>Bacteria</taxon>
        <taxon>Bacillati</taxon>
        <taxon>Bacillota</taxon>
        <taxon>Erysipelotrichia</taxon>
        <taxon>Erysipelotrichales</taxon>
        <taxon>Erysipelotrichaceae</taxon>
        <taxon>Erysipelothrix</taxon>
    </lineage>
</organism>
<protein>
    <recommendedName>
        <fullName evidence="4">DUF1524 domain-containing protein</fullName>
    </recommendedName>
</protein>
<keyword evidence="3" id="KW-1185">Reference proteome</keyword>
<evidence type="ECO:0008006" key="4">
    <source>
        <dbReference type="Google" id="ProtNLM"/>
    </source>
</evidence>
<evidence type="ECO:0000313" key="3">
    <source>
        <dbReference type="Proteomes" id="UP000003028"/>
    </source>
</evidence>
<name>E7FW01_ERYRH</name>
<reference evidence="2" key="1">
    <citation type="submission" date="2011-01" db="EMBL/GenBank/DDBJ databases">
        <authorList>
            <person name="Muzny D."/>
            <person name="Qin X."/>
            <person name="Buhay C."/>
            <person name="Dugan-Rocha S."/>
            <person name="Ding Y."/>
            <person name="Chen G."/>
            <person name="Hawes A."/>
            <person name="Holder M."/>
            <person name="Jhangiani S."/>
            <person name="Johnson A."/>
            <person name="Khan Z."/>
            <person name="Li Z."/>
            <person name="Liu W."/>
            <person name="Liu X."/>
            <person name="Perez L."/>
            <person name="Shen H."/>
            <person name="Wang Q."/>
            <person name="Watt J."/>
            <person name="Xi L."/>
            <person name="Xin Y."/>
            <person name="Zhou J."/>
            <person name="Deng J."/>
            <person name="Jiang H."/>
            <person name="Liu Y."/>
            <person name="Qu J."/>
            <person name="Song X.-Z."/>
            <person name="Zhang L."/>
            <person name="Villasana D."/>
            <person name="Johnson A."/>
            <person name="Liu J."/>
            <person name="Liyanage D."/>
            <person name="Lorensuhewa L."/>
            <person name="Robinson T."/>
            <person name="Song A."/>
            <person name="Song B.-B."/>
            <person name="Dinh H."/>
            <person name="Thornton R."/>
            <person name="Coyle M."/>
            <person name="Francisco L."/>
            <person name="Jackson L."/>
            <person name="Javaid M."/>
            <person name="Korchina V."/>
            <person name="Kovar C."/>
            <person name="Mata R."/>
            <person name="Mathew T."/>
            <person name="Ngo R."/>
            <person name="Nguyen L."/>
            <person name="Nguyen N."/>
            <person name="Okwuonu G."/>
            <person name="Ongeri F."/>
            <person name="Pham C."/>
            <person name="Simmons D."/>
            <person name="Wilczek-Boney K."/>
            <person name="Hale W."/>
            <person name="Jakkamsetti A."/>
            <person name="Pham P."/>
            <person name="Ruth R."/>
            <person name="San Lucas F."/>
            <person name="Warren J."/>
            <person name="Zhang J."/>
            <person name="Zhao Z."/>
            <person name="Zhou C."/>
            <person name="Zhu D."/>
            <person name="Lee S."/>
            <person name="Bess C."/>
            <person name="Blankenburg K."/>
            <person name="Forbes L."/>
            <person name="Fu Q."/>
            <person name="Gubbala S."/>
            <person name="Hirani K."/>
            <person name="Jayaseelan J.C."/>
            <person name="Lara F."/>
            <person name="Munidasa M."/>
            <person name="Palculict T."/>
            <person name="Patil S."/>
            <person name="Pu L.-L."/>
            <person name="Saada N."/>
            <person name="Tang L."/>
            <person name="Weissenberger G."/>
            <person name="Zhu Y."/>
            <person name="Hemphill L."/>
            <person name="Shang Y."/>
            <person name="Youmans B."/>
            <person name="Ayvaz T."/>
            <person name="Ross M."/>
            <person name="Santibanez J."/>
            <person name="Aqrawi P."/>
            <person name="Gross S."/>
            <person name="Joshi V."/>
            <person name="Fowler G."/>
            <person name="Nazareth L."/>
            <person name="Reid J."/>
            <person name="Worley K."/>
            <person name="Petrosino J."/>
            <person name="Highlander S."/>
            <person name="Gibbs R."/>
        </authorList>
    </citation>
    <scope>NUCLEOTIDE SEQUENCE [LARGE SCALE GENOMIC DNA]</scope>
    <source>
        <strain evidence="2">ATCC 19414</strain>
    </source>
</reference>
<dbReference type="AlphaFoldDB" id="E7FW01"/>
<keyword evidence="1" id="KW-0175">Coiled coil</keyword>
<gene>
    <name evidence="2" type="ORF">HMPREF0357_11178</name>
</gene>
<evidence type="ECO:0000313" key="2">
    <source>
        <dbReference type="EMBL" id="EFY09071.1"/>
    </source>
</evidence>